<protein>
    <submittedName>
        <fullName evidence="2">Uncharacterized protein</fullName>
    </submittedName>
</protein>
<sequence>MNPLTRLFLFTALGWLLIIISLNIPVPAVIQLLVLFIGISISCYALFLIVKRMLKN</sequence>
<dbReference type="RefSeq" id="WP_161952304.1">
    <property type="nucleotide sequence ID" value="NZ_QAFW01000023.1"/>
</dbReference>
<keyword evidence="1" id="KW-0812">Transmembrane</keyword>
<organism evidence="2 3">
    <name type="scientific">Metalysinibacillus jejuensis</name>
    <dbReference type="NCBI Taxonomy" id="914327"/>
    <lineage>
        <taxon>Bacteria</taxon>
        <taxon>Bacillati</taxon>
        <taxon>Bacillota</taxon>
        <taxon>Bacilli</taxon>
        <taxon>Bacillales</taxon>
        <taxon>Caryophanaceae</taxon>
        <taxon>Metalysinibacillus</taxon>
    </lineage>
</organism>
<evidence type="ECO:0000256" key="1">
    <source>
        <dbReference type="SAM" id="Phobius"/>
    </source>
</evidence>
<reference evidence="2" key="2">
    <citation type="submission" date="2021-09" db="EMBL/GenBank/DDBJ databases">
        <authorList>
            <person name="Gilroy R."/>
        </authorList>
    </citation>
    <scope>NUCLEOTIDE SEQUENCE</scope>
    <source>
        <strain evidence="2">CHK160-4876</strain>
    </source>
</reference>
<dbReference type="AlphaFoldDB" id="A0A921N919"/>
<accession>A0A921N919</accession>
<gene>
    <name evidence="2" type="ORF">K8V30_00170</name>
</gene>
<dbReference type="EMBL" id="DYTV01000004">
    <property type="protein sequence ID" value="HJH10105.1"/>
    <property type="molecule type" value="Genomic_DNA"/>
</dbReference>
<keyword evidence="1" id="KW-1133">Transmembrane helix</keyword>
<reference evidence="2" key="1">
    <citation type="journal article" date="2021" name="PeerJ">
        <title>Extensive microbial diversity within the chicken gut microbiome revealed by metagenomics and culture.</title>
        <authorList>
            <person name="Gilroy R."/>
            <person name="Ravi A."/>
            <person name="Getino M."/>
            <person name="Pursley I."/>
            <person name="Horton D.L."/>
            <person name="Alikhan N.F."/>
            <person name="Baker D."/>
            <person name="Gharbi K."/>
            <person name="Hall N."/>
            <person name="Watson M."/>
            <person name="Adriaenssens E.M."/>
            <person name="Foster-Nyarko E."/>
            <person name="Jarju S."/>
            <person name="Secka A."/>
            <person name="Antonio M."/>
            <person name="Oren A."/>
            <person name="Chaudhuri R.R."/>
            <person name="La Ragione R."/>
            <person name="Hildebrand F."/>
            <person name="Pallen M.J."/>
        </authorList>
    </citation>
    <scope>NUCLEOTIDE SEQUENCE</scope>
    <source>
        <strain evidence="2">CHK160-4876</strain>
    </source>
</reference>
<feature type="transmembrane region" description="Helical" evidence="1">
    <location>
        <begin position="7"/>
        <end position="24"/>
    </location>
</feature>
<feature type="transmembrane region" description="Helical" evidence="1">
    <location>
        <begin position="30"/>
        <end position="50"/>
    </location>
</feature>
<evidence type="ECO:0000313" key="3">
    <source>
        <dbReference type="Proteomes" id="UP000700212"/>
    </source>
</evidence>
<dbReference type="Proteomes" id="UP000700212">
    <property type="component" value="Unassembled WGS sequence"/>
</dbReference>
<name>A0A921N919_9BACL</name>
<keyword evidence="1" id="KW-0472">Membrane</keyword>
<proteinExistence type="predicted"/>
<evidence type="ECO:0000313" key="2">
    <source>
        <dbReference type="EMBL" id="HJH10105.1"/>
    </source>
</evidence>
<comment type="caution">
    <text evidence="2">The sequence shown here is derived from an EMBL/GenBank/DDBJ whole genome shotgun (WGS) entry which is preliminary data.</text>
</comment>